<name>A0ABR2AVY9_9ROSI</name>
<accession>A0ABR2AVY9</accession>
<evidence type="ECO:0000313" key="2">
    <source>
        <dbReference type="Proteomes" id="UP001472677"/>
    </source>
</evidence>
<reference evidence="1 2" key="1">
    <citation type="journal article" date="2024" name="G3 (Bethesda)">
        <title>Genome assembly of Hibiscus sabdariffa L. provides insights into metabolisms of medicinal natural products.</title>
        <authorList>
            <person name="Kim T."/>
        </authorList>
    </citation>
    <scope>NUCLEOTIDE SEQUENCE [LARGE SCALE GENOMIC DNA]</scope>
    <source>
        <strain evidence="1">TK-2024</strain>
        <tissue evidence="1">Old leaves</tissue>
    </source>
</reference>
<dbReference type="InterPro" id="IPR010605">
    <property type="entry name" value="DUF1191"/>
</dbReference>
<sequence>MAGDPMIPTPTVYGDYFKFDNCLSSEPTCRERVLECWNVYARPTLDKLAHVGSSLDSWQQDRIRKSTGCIKQLQGTINEMMDRPLTNDALENLSKAEAELKALVDKDEAYWFQRSKVHWLWEDGTMVQQTGSLTQVPLPWNFSGMNVSTIRLGSRSLWEKGTNSSFIEIPPRVITMPHVKRLALVYHDLGKWSSKYYQVPGYSLISPIIGFNVYDSSNLTTLSDRNVTLSTMGEPISIYLPNVDAEDKNVTELKYVKFRKGSVAGAVAVVVLARVAINVRRWERKKIETMEKESEKGVALDTFWIGGNKMPSASMIRTQPILEHHFVP</sequence>
<evidence type="ECO:0000313" key="1">
    <source>
        <dbReference type="EMBL" id="KAK8498342.1"/>
    </source>
</evidence>
<dbReference type="Pfam" id="PF06697">
    <property type="entry name" value="DUF1191"/>
    <property type="match status" value="1"/>
</dbReference>
<gene>
    <name evidence="1" type="ORF">V6N12_074932</name>
</gene>
<organism evidence="1 2">
    <name type="scientific">Hibiscus sabdariffa</name>
    <name type="common">roselle</name>
    <dbReference type="NCBI Taxonomy" id="183260"/>
    <lineage>
        <taxon>Eukaryota</taxon>
        <taxon>Viridiplantae</taxon>
        <taxon>Streptophyta</taxon>
        <taxon>Embryophyta</taxon>
        <taxon>Tracheophyta</taxon>
        <taxon>Spermatophyta</taxon>
        <taxon>Magnoliopsida</taxon>
        <taxon>eudicotyledons</taxon>
        <taxon>Gunneridae</taxon>
        <taxon>Pentapetalae</taxon>
        <taxon>rosids</taxon>
        <taxon>malvids</taxon>
        <taxon>Malvales</taxon>
        <taxon>Malvaceae</taxon>
        <taxon>Malvoideae</taxon>
        <taxon>Hibiscus</taxon>
    </lineage>
</organism>
<comment type="caution">
    <text evidence="1">The sequence shown here is derived from an EMBL/GenBank/DDBJ whole genome shotgun (WGS) entry which is preliminary data.</text>
</comment>
<protein>
    <submittedName>
        <fullName evidence="1">Uncharacterized protein</fullName>
    </submittedName>
</protein>
<dbReference type="Proteomes" id="UP001472677">
    <property type="component" value="Unassembled WGS sequence"/>
</dbReference>
<dbReference type="PANTHER" id="PTHR33512:SF7">
    <property type="entry name" value="LEGUME LECTIN DOMAIN-CONTAINING PROTEIN"/>
    <property type="match status" value="1"/>
</dbReference>
<keyword evidence="2" id="KW-1185">Reference proteome</keyword>
<dbReference type="EMBL" id="JBBPBM010000268">
    <property type="protein sequence ID" value="KAK8498342.1"/>
    <property type="molecule type" value="Genomic_DNA"/>
</dbReference>
<proteinExistence type="predicted"/>
<dbReference type="PANTHER" id="PTHR33512">
    <property type="entry name" value="PROTEIN, PUTATIVE (DUF1191)-RELATED"/>
    <property type="match status" value="1"/>
</dbReference>